<organism evidence="1 2">
    <name type="scientific">Stygiolobus azoricus</name>
    <dbReference type="NCBI Taxonomy" id="41675"/>
    <lineage>
        <taxon>Archaea</taxon>
        <taxon>Thermoproteota</taxon>
        <taxon>Thermoprotei</taxon>
        <taxon>Sulfolobales</taxon>
        <taxon>Sulfolobaceae</taxon>
        <taxon>Stygiolobus</taxon>
    </lineage>
</organism>
<evidence type="ECO:0000313" key="1">
    <source>
        <dbReference type="EMBL" id="QGR18838.1"/>
    </source>
</evidence>
<dbReference type="EMBL" id="CP045483">
    <property type="protein sequence ID" value="QGR18838.1"/>
    <property type="molecule type" value="Genomic_DNA"/>
</dbReference>
<gene>
    <name evidence="1" type="ORF">D1868_01750</name>
</gene>
<protein>
    <submittedName>
        <fullName evidence="1">Uncharacterized protein</fullName>
    </submittedName>
</protein>
<proteinExistence type="predicted"/>
<name>A0A650CM50_9CREN</name>
<accession>A0A650CM50</accession>
<dbReference type="AlphaFoldDB" id="A0A650CM50"/>
<keyword evidence="2" id="KW-1185">Reference proteome</keyword>
<evidence type="ECO:0000313" key="2">
    <source>
        <dbReference type="Proteomes" id="UP000423396"/>
    </source>
</evidence>
<sequence length="59" mass="6947">MVFEEKCDSCGRFLQVRYCSIRKINVCVDCCLLCKQRTTCKIRVWSFNLLPKKQTVKLA</sequence>
<dbReference type="KEGG" id="sazo:D1868_01750"/>
<dbReference type="Proteomes" id="UP000423396">
    <property type="component" value="Chromosome"/>
</dbReference>
<reference evidence="1 2" key="1">
    <citation type="submission" date="2019-10" db="EMBL/GenBank/DDBJ databases">
        <title>Genome Sequences from Six Type Strain Members of the Archaeal Family Sulfolobaceae: Acidianus ambivalens, Acidianus infernus, Metallosphaera prunae, Stygiolobus azoricus, Sulfolobus metallicus, and Sulfurisphaera ohwakuensis.</title>
        <authorList>
            <person name="Counts J.A."/>
            <person name="Kelly R.M."/>
        </authorList>
    </citation>
    <scope>NUCLEOTIDE SEQUENCE [LARGE SCALE GENOMIC DNA]</scope>
    <source>
        <strain evidence="1 2">FC6</strain>
    </source>
</reference>